<evidence type="ECO:0000256" key="5">
    <source>
        <dbReference type="ARBA" id="ARBA00022984"/>
    </source>
</evidence>
<dbReference type="InterPro" id="IPR018044">
    <property type="entry name" value="Peptidase_S11"/>
</dbReference>
<dbReference type="PRINTS" id="PR00725">
    <property type="entry name" value="DADACBPTASE1"/>
</dbReference>
<feature type="domain" description="Peptidase S11 D-alanyl-D-alanine carboxypeptidase A N-terminal" evidence="10">
    <location>
        <begin position="45"/>
        <end position="269"/>
    </location>
</feature>
<dbReference type="GO" id="GO:0008360">
    <property type="term" value="P:regulation of cell shape"/>
    <property type="evidence" value="ECO:0007669"/>
    <property type="project" value="UniProtKB-KW"/>
</dbReference>
<dbReference type="GO" id="GO:0071555">
    <property type="term" value="P:cell wall organization"/>
    <property type="evidence" value="ECO:0007669"/>
    <property type="project" value="UniProtKB-KW"/>
</dbReference>
<dbReference type="GO" id="GO:0009252">
    <property type="term" value="P:peptidoglycan biosynthetic process"/>
    <property type="evidence" value="ECO:0007669"/>
    <property type="project" value="UniProtKB-KW"/>
</dbReference>
<evidence type="ECO:0000313" key="12">
    <source>
        <dbReference type="Proteomes" id="UP000267464"/>
    </source>
</evidence>
<keyword evidence="3" id="KW-0378">Hydrolase</keyword>
<reference evidence="11 12" key="1">
    <citation type="submission" date="2018-08" db="EMBL/GenBank/DDBJ databases">
        <authorList>
            <person name="Khan S.A."/>
            <person name="Jeon C.O."/>
            <person name="Chun B.H."/>
            <person name="Jeong S.E."/>
        </authorList>
    </citation>
    <scope>NUCLEOTIDE SEQUENCE [LARGE SCALE GENOMIC DNA]</scope>
    <source>
        <strain evidence="11 12">S-16</strain>
    </source>
</reference>
<dbReference type="PANTHER" id="PTHR21581">
    <property type="entry name" value="D-ALANYL-D-ALANINE CARBOXYPEPTIDASE"/>
    <property type="match status" value="1"/>
</dbReference>
<dbReference type="EMBL" id="QUSW01000009">
    <property type="protein sequence ID" value="RQP21946.1"/>
    <property type="molecule type" value="Genomic_DNA"/>
</dbReference>
<feature type="active site" description="Acyl-ester intermediate" evidence="7">
    <location>
        <position position="78"/>
    </location>
</feature>
<evidence type="ECO:0000256" key="4">
    <source>
        <dbReference type="ARBA" id="ARBA00022960"/>
    </source>
</evidence>
<protein>
    <submittedName>
        <fullName evidence="11">Peptidase S11</fullName>
    </submittedName>
</protein>
<keyword evidence="2" id="KW-0732">Signal</keyword>
<dbReference type="Gene3D" id="3.40.710.10">
    <property type="entry name" value="DD-peptidase/beta-lactamase superfamily"/>
    <property type="match status" value="1"/>
</dbReference>
<dbReference type="InterPro" id="IPR012338">
    <property type="entry name" value="Beta-lactam/transpept-like"/>
</dbReference>
<evidence type="ECO:0000256" key="6">
    <source>
        <dbReference type="ARBA" id="ARBA00023316"/>
    </source>
</evidence>
<evidence type="ECO:0000256" key="8">
    <source>
        <dbReference type="PIRSR" id="PIRSR618044-2"/>
    </source>
</evidence>
<evidence type="ECO:0000259" key="10">
    <source>
        <dbReference type="Pfam" id="PF00768"/>
    </source>
</evidence>
<name>A0A3N7HLN3_9BURK</name>
<dbReference type="PANTHER" id="PTHR21581:SF26">
    <property type="entry name" value="D-ALANYL-D-ALANINE ENDOPEPTIDASE"/>
    <property type="match status" value="1"/>
</dbReference>
<dbReference type="AlphaFoldDB" id="A0A3N7HLN3"/>
<evidence type="ECO:0000256" key="3">
    <source>
        <dbReference type="ARBA" id="ARBA00022801"/>
    </source>
</evidence>
<gene>
    <name evidence="11" type="ORF">DZC73_26300</name>
</gene>
<comment type="caution">
    <text evidence="11">The sequence shown here is derived from an EMBL/GenBank/DDBJ whole genome shotgun (WGS) entry which is preliminary data.</text>
</comment>
<comment type="similarity">
    <text evidence="1 9">Belongs to the peptidase S11 family.</text>
</comment>
<accession>A0A3N7HLN3</accession>
<feature type="active site" description="Proton acceptor" evidence="7">
    <location>
        <position position="81"/>
    </location>
</feature>
<evidence type="ECO:0000256" key="1">
    <source>
        <dbReference type="ARBA" id="ARBA00007164"/>
    </source>
</evidence>
<keyword evidence="6" id="KW-0961">Cell wall biogenesis/degradation</keyword>
<keyword evidence="5" id="KW-0573">Peptidoglycan synthesis</keyword>
<keyword evidence="4" id="KW-0133">Cell shape</keyword>
<dbReference type="Proteomes" id="UP000267464">
    <property type="component" value="Unassembled WGS sequence"/>
</dbReference>
<dbReference type="GO" id="GO:0006508">
    <property type="term" value="P:proteolysis"/>
    <property type="evidence" value="ECO:0007669"/>
    <property type="project" value="InterPro"/>
</dbReference>
<dbReference type="Pfam" id="PF00768">
    <property type="entry name" value="Peptidase_S11"/>
    <property type="match status" value="1"/>
</dbReference>
<evidence type="ECO:0000256" key="2">
    <source>
        <dbReference type="ARBA" id="ARBA00022729"/>
    </source>
</evidence>
<evidence type="ECO:0000313" key="11">
    <source>
        <dbReference type="EMBL" id="RQP21946.1"/>
    </source>
</evidence>
<dbReference type="GO" id="GO:0009002">
    <property type="term" value="F:serine-type D-Ala-D-Ala carboxypeptidase activity"/>
    <property type="evidence" value="ECO:0007669"/>
    <property type="project" value="InterPro"/>
</dbReference>
<evidence type="ECO:0000256" key="9">
    <source>
        <dbReference type="RuleBase" id="RU004016"/>
    </source>
</evidence>
<keyword evidence="12" id="KW-1185">Reference proteome</keyword>
<proteinExistence type="inferred from homology"/>
<feature type="active site" evidence="7">
    <location>
        <position position="135"/>
    </location>
</feature>
<evidence type="ECO:0000256" key="7">
    <source>
        <dbReference type="PIRSR" id="PIRSR618044-1"/>
    </source>
</evidence>
<reference evidence="11 12" key="2">
    <citation type="submission" date="2018-12" db="EMBL/GenBank/DDBJ databases">
        <title>Rhizobacter gummiphilus sp. nov., a rubber-degrading bacterium isolated from the soil of a botanical garden in Japan.</title>
        <authorList>
            <person name="Shunsuke S.S."/>
        </authorList>
    </citation>
    <scope>NUCLEOTIDE SEQUENCE [LARGE SCALE GENOMIC DNA]</scope>
    <source>
        <strain evidence="11 12">S-16</strain>
    </source>
</reference>
<dbReference type="SUPFAM" id="SSF56601">
    <property type="entry name" value="beta-lactamase/transpeptidase-like"/>
    <property type="match status" value="1"/>
</dbReference>
<dbReference type="InterPro" id="IPR001967">
    <property type="entry name" value="Peptidase_S11_N"/>
</dbReference>
<feature type="binding site" evidence="8">
    <location>
        <position position="240"/>
    </location>
    <ligand>
        <name>substrate</name>
    </ligand>
</feature>
<sequence>MCALALARAQALLSFFHSRTAMLRTAVLALFIGLGSAAVHAAPLSLPDIESAHALVMDEESGEVLLEKDADTAAPIASMTKLMTAMVVLDAKLPPYDVIRIDRADLDTLKHTHSGVPVGAVLPRRTLIEIALMSSDNHAAAALARTYPGGMPAFLAATQKKITELKLENTGLVEPTGLSPENHATAHDMAKILRAASSYPEIVEATSQSSSRIAVNGRGRMFHNTNKFVGQPGWDISVSKTGFTNEAGRCLSMRLEAAGRKLLVVLMGAMAGSERAVDVLNIHRMVAGDVPAPMVQPVRAVRSVTSKRPQHRV</sequence>
<organism evidence="11 12">
    <name type="scientific">Piscinibacter terrae</name>
    <dbReference type="NCBI Taxonomy" id="2496871"/>
    <lineage>
        <taxon>Bacteria</taxon>
        <taxon>Pseudomonadati</taxon>
        <taxon>Pseudomonadota</taxon>
        <taxon>Betaproteobacteria</taxon>
        <taxon>Burkholderiales</taxon>
        <taxon>Sphaerotilaceae</taxon>
        <taxon>Piscinibacter</taxon>
    </lineage>
</organism>